<reference evidence="2" key="1">
    <citation type="submission" date="2016-10" db="EMBL/GenBank/DDBJ databases">
        <authorList>
            <person name="Varghese N."/>
            <person name="Submissions S."/>
        </authorList>
    </citation>
    <scope>NUCLEOTIDE SEQUENCE [LARGE SCALE GENOMIC DNA]</scope>
    <source>
        <strain evidence="2">CGMCC 1.1761</strain>
    </source>
</reference>
<protein>
    <submittedName>
        <fullName evidence="1">Uncharacterized protein</fullName>
    </submittedName>
</protein>
<dbReference type="RefSeq" id="WP_091444353.1">
    <property type="nucleotide sequence ID" value="NZ_FMTP01000010.1"/>
</dbReference>
<dbReference type="Proteomes" id="UP000198889">
    <property type="component" value="Unassembled WGS sequence"/>
</dbReference>
<accession>A0A1G4USL7</accession>
<dbReference type="STRING" id="177413.SAMN05660859_0163"/>
<dbReference type="EMBL" id="FMTP01000010">
    <property type="protein sequence ID" value="SCW95975.1"/>
    <property type="molecule type" value="Genomic_DNA"/>
</dbReference>
<evidence type="ECO:0000313" key="1">
    <source>
        <dbReference type="EMBL" id="SCW95975.1"/>
    </source>
</evidence>
<sequence>MSYRIHRGIGYGMPWAKFNELTALPRDENGASESLYSVFGSATDEQLTVPDEHYKELFYGESRRPVILEKRLLSETFTNGGREKAEIVSGHQLFQIVSTPDDTEHVMFFPNADYGRRWYRWDDMLDYQFEAYRDSVPEGDVVSRGDSCPPRDFANYLPYGHYPFANDLMLADGTPVAWNHFTIVERHPEWLPAVPSEIRWYLQKLGVLTDAGVNELRPLLAQWWG</sequence>
<dbReference type="AlphaFoldDB" id="A0A1G4USL7"/>
<name>A0A1G4USL7_9HYPH</name>
<keyword evidence="2" id="KW-1185">Reference proteome</keyword>
<organism evidence="1 2">
    <name type="scientific">Ancylobacter rudongensis</name>
    <dbReference type="NCBI Taxonomy" id="177413"/>
    <lineage>
        <taxon>Bacteria</taxon>
        <taxon>Pseudomonadati</taxon>
        <taxon>Pseudomonadota</taxon>
        <taxon>Alphaproteobacteria</taxon>
        <taxon>Hyphomicrobiales</taxon>
        <taxon>Xanthobacteraceae</taxon>
        <taxon>Ancylobacter</taxon>
    </lineage>
</organism>
<evidence type="ECO:0000313" key="2">
    <source>
        <dbReference type="Proteomes" id="UP000198889"/>
    </source>
</evidence>
<gene>
    <name evidence="1" type="ORF">SAMN05660859_0163</name>
</gene>
<proteinExistence type="predicted"/>